<evidence type="ECO:0000256" key="1">
    <source>
        <dbReference type="SAM" id="MobiDB-lite"/>
    </source>
</evidence>
<gene>
    <name evidence="2" type="ORF">PC117_g21392</name>
</gene>
<dbReference type="Proteomes" id="UP000736787">
    <property type="component" value="Unassembled WGS sequence"/>
</dbReference>
<name>A0A8T1BMB3_9STRA</name>
<feature type="region of interest" description="Disordered" evidence="1">
    <location>
        <begin position="1"/>
        <end position="45"/>
    </location>
</feature>
<comment type="caution">
    <text evidence="2">The sequence shown here is derived from an EMBL/GenBank/DDBJ whole genome shotgun (WGS) entry which is preliminary data.</text>
</comment>
<dbReference type="AlphaFoldDB" id="A0A8T1BMB3"/>
<sequence>MQQPVSYQQPEPPQQVPPQQVPLYQQTQSPQPMYPTQTQYPLPGSYQMLHGSNRVHFASASPAMKSNAGPSSGASPHAYMLFCDKVMAVKGTERRVRCTLLIPVQCTERKPSRAQ</sequence>
<protein>
    <submittedName>
        <fullName evidence="2">Uncharacterized protein</fullName>
    </submittedName>
</protein>
<feature type="compositionally biased region" description="Low complexity" evidence="1">
    <location>
        <begin position="21"/>
        <end position="43"/>
    </location>
</feature>
<evidence type="ECO:0000313" key="2">
    <source>
        <dbReference type="EMBL" id="KAG2902798.1"/>
    </source>
</evidence>
<dbReference type="EMBL" id="RCMK01001075">
    <property type="protein sequence ID" value="KAG2902798.1"/>
    <property type="molecule type" value="Genomic_DNA"/>
</dbReference>
<feature type="compositionally biased region" description="Pro residues" evidence="1">
    <location>
        <begin position="10"/>
        <end position="20"/>
    </location>
</feature>
<proteinExistence type="predicted"/>
<organism evidence="2 3">
    <name type="scientific">Phytophthora cactorum</name>
    <dbReference type="NCBI Taxonomy" id="29920"/>
    <lineage>
        <taxon>Eukaryota</taxon>
        <taxon>Sar</taxon>
        <taxon>Stramenopiles</taxon>
        <taxon>Oomycota</taxon>
        <taxon>Peronosporomycetes</taxon>
        <taxon>Peronosporales</taxon>
        <taxon>Peronosporaceae</taxon>
        <taxon>Phytophthora</taxon>
    </lineage>
</organism>
<reference evidence="2" key="1">
    <citation type="submission" date="2018-10" db="EMBL/GenBank/DDBJ databases">
        <title>Effector identification in a new, highly contiguous assembly of the strawberry crown rot pathogen Phytophthora cactorum.</title>
        <authorList>
            <person name="Armitage A.D."/>
            <person name="Nellist C.F."/>
            <person name="Bates H."/>
            <person name="Vickerstaff R.J."/>
            <person name="Harrison R.J."/>
        </authorList>
    </citation>
    <scope>NUCLEOTIDE SEQUENCE</scope>
    <source>
        <strain evidence="2">4040</strain>
    </source>
</reference>
<evidence type="ECO:0000313" key="3">
    <source>
        <dbReference type="Proteomes" id="UP000736787"/>
    </source>
</evidence>
<accession>A0A8T1BMB3</accession>